<evidence type="ECO:0000259" key="5">
    <source>
        <dbReference type="PROSITE" id="PS01031"/>
    </source>
</evidence>
<evidence type="ECO:0000313" key="7">
    <source>
        <dbReference type="Proteomes" id="UP001174934"/>
    </source>
</evidence>
<organism evidence="6 7">
    <name type="scientific">Bombardia bombarda</name>
    <dbReference type="NCBI Taxonomy" id="252184"/>
    <lineage>
        <taxon>Eukaryota</taxon>
        <taxon>Fungi</taxon>
        <taxon>Dikarya</taxon>
        <taxon>Ascomycota</taxon>
        <taxon>Pezizomycotina</taxon>
        <taxon>Sordariomycetes</taxon>
        <taxon>Sordariomycetidae</taxon>
        <taxon>Sordariales</taxon>
        <taxon>Lasiosphaeriaceae</taxon>
        <taxon>Bombardia</taxon>
    </lineage>
</organism>
<feature type="compositionally biased region" description="Basic and acidic residues" evidence="4">
    <location>
        <begin position="119"/>
        <end position="129"/>
    </location>
</feature>
<evidence type="ECO:0000256" key="1">
    <source>
        <dbReference type="ARBA" id="ARBA00023016"/>
    </source>
</evidence>
<evidence type="ECO:0000256" key="2">
    <source>
        <dbReference type="PROSITE-ProRule" id="PRU00285"/>
    </source>
</evidence>
<feature type="compositionally biased region" description="Polar residues" evidence="4">
    <location>
        <begin position="169"/>
        <end position="180"/>
    </location>
</feature>
<dbReference type="InterPro" id="IPR002068">
    <property type="entry name" value="A-crystallin/Hsp20_dom"/>
</dbReference>
<sequence>MNWNNFPNQPPPAYGQRPPPPPPGAGMPFWDFINSFDPTRHHEAGQGVDHSGPQQQPGFPFGPEGFNPWGGLHGFDRPWGPRRRHGHGPGHGGPGRGGRGHGHGLGRRHGHSHGPHGHGHGEDHGRDCGEEFDTPSSGSDEETPEMNAAAGATRDAEKRDNNNNDDNDSATMRDNNNNNSRDGEHPDPPEEVPSFSPHHHGRRGRRGGFGGGRGGGRGRHGHHGCGAASISPGPLGGPSPTDRHAPFDMSELMGAWANHPFAQQMRTYIENAARAAGVAPSAANNDNDNDRDAPAAGFEQAFVPPVDMFSTPVGWTLHVAIPGAKKEDVGVHWDADKSTLAISGVVHRPGDEEFLSGLVSGERRVGLFERKVQLPPTGGDDKNKDEVDAERITAKMEDGILIVVVPKVEKEWTEVKKVDIL</sequence>
<protein>
    <recommendedName>
        <fullName evidence="5">SHSP domain-containing protein</fullName>
    </recommendedName>
</protein>
<accession>A0AA40BY93</accession>
<comment type="similarity">
    <text evidence="2 3">Belongs to the small heat shock protein (HSP20) family.</text>
</comment>
<dbReference type="Gene3D" id="2.60.40.790">
    <property type="match status" value="1"/>
</dbReference>
<feature type="compositionally biased region" description="Basic residues" evidence="4">
    <location>
        <begin position="197"/>
        <end position="206"/>
    </location>
</feature>
<dbReference type="PANTHER" id="PTHR11527">
    <property type="entry name" value="HEAT-SHOCK PROTEIN 20 FAMILY MEMBER"/>
    <property type="match status" value="1"/>
</dbReference>
<feature type="compositionally biased region" description="Pro residues" evidence="4">
    <location>
        <begin position="8"/>
        <end position="25"/>
    </location>
</feature>
<comment type="caution">
    <text evidence="6">The sequence shown here is derived from an EMBL/GenBank/DDBJ whole genome shotgun (WGS) entry which is preliminary data.</text>
</comment>
<dbReference type="Proteomes" id="UP001174934">
    <property type="component" value="Unassembled WGS sequence"/>
</dbReference>
<feature type="region of interest" description="Disordered" evidence="4">
    <location>
        <begin position="1"/>
        <end position="247"/>
    </location>
</feature>
<evidence type="ECO:0000313" key="6">
    <source>
        <dbReference type="EMBL" id="KAK0618306.1"/>
    </source>
</evidence>
<dbReference type="CDD" id="cd06464">
    <property type="entry name" value="ACD_sHsps-like"/>
    <property type="match status" value="1"/>
</dbReference>
<keyword evidence="7" id="KW-1185">Reference proteome</keyword>
<keyword evidence="1" id="KW-0346">Stress response</keyword>
<reference evidence="6" key="1">
    <citation type="submission" date="2023-06" db="EMBL/GenBank/DDBJ databases">
        <title>Genome-scale phylogeny and comparative genomics of the fungal order Sordariales.</title>
        <authorList>
            <consortium name="Lawrence Berkeley National Laboratory"/>
            <person name="Hensen N."/>
            <person name="Bonometti L."/>
            <person name="Westerberg I."/>
            <person name="Brannstrom I.O."/>
            <person name="Guillou S."/>
            <person name="Cros-Aarteil S."/>
            <person name="Calhoun S."/>
            <person name="Haridas S."/>
            <person name="Kuo A."/>
            <person name="Mondo S."/>
            <person name="Pangilinan J."/>
            <person name="Riley R."/>
            <person name="LaButti K."/>
            <person name="Andreopoulos B."/>
            <person name="Lipzen A."/>
            <person name="Chen C."/>
            <person name="Yanf M."/>
            <person name="Daum C."/>
            <person name="Ng V."/>
            <person name="Clum A."/>
            <person name="Steindorff A."/>
            <person name="Ohm R."/>
            <person name="Martin F."/>
            <person name="Silar P."/>
            <person name="Natvig D."/>
            <person name="Lalanne C."/>
            <person name="Gautier V."/>
            <person name="Ament-velasquez S.L."/>
            <person name="Kruys A."/>
            <person name="Hutchinson M.I."/>
            <person name="Powell A.J."/>
            <person name="Barry K."/>
            <person name="Miller A.N."/>
            <person name="Grigoriev I.V."/>
            <person name="Debuchy R."/>
            <person name="Gladieux P."/>
            <person name="Thoren M.H."/>
            <person name="Johannesson H."/>
        </authorList>
    </citation>
    <scope>NUCLEOTIDE SEQUENCE</scope>
    <source>
        <strain evidence="6">SMH3391-2</strain>
    </source>
</reference>
<proteinExistence type="inferred from homology"/>
<dbReference type="PROSITE" id="PS01031">
    <property type="entry name" value="SHSP"/>
    <property type="match status" value="1"/>
</dbReference>
<gene>
    <name evidence="6" type="ORF">B0T17DRAFT_509852</name>
</gene>
<dbReference type="EMBL" id="JAULSR010000005">
    <property type="protein sequence ID" value="KAK0618306.1"/>
    <property type="molecule type" value="Genomic_DNA"/>
</dbReference>
<feature type="domain" description="SHSP" evidence="5">
    <location>
        <begin position="297"/>
        <end position="421"/>
    </location>
</feature>
<dbReference type="InterPro" id="IPR031107">
    <property type="entry name" value="Small_HSP"/>
</dbReference>
<name>A0AA40BY93_9PEZI</name>
<evidence type="ECO:0000256" key="3">
    <source>
        <dbReference type="RuleBase" id="RU003616"/>
    </source>
</evidence>
<dbReference type="SUPFAM" id="SSF49764">
    <property type="entry name" value="HSP20-like chaperones"/>
    <property type="match status" value="1"/>
</dbReference>
<dbReference type="AlphaFoldDB" id="A0AA40BY93"/>
<feature type="compositionally biased region" description="Basic residues" evidence="4">
    <location>
        <begin position="98"/>
        <end position="118"/>
    </location>
</feature>
<dbReference type="InterPro" id="IPR008978">
    <property type="entry name" value="HSP20-like_chaperone"/>
</dbReference>
<evidence type="ECO:0000256" key="4">
    <source>
        <dbReference type="SAM" id="MobiDB-lite"/>
    </source>
</evidence>
<dbReference type="Pfam" id="PF00011">
    <property type="entry name" value="HSP20"/>
    <property type="match status" value="1"/>
</dbReference>
<feature type="compositionally biased region" description="Low complexity" evidence="4">
    <location>
        <begin position="52"/>
        <end position="70"/>
    </location>
</feature>